<dbReference type="InterPro" id="IPR032710">
    <property type="entry name" value="NTF2-like_dom_sf"/>
</dbReference>
<proteinExistence type="predicted"/>
<organism evidence="1 2">
    <name type="scientific">Populibacterium corticicola</name>
    <dbReference type="NCBI Taxonomy" id="1812826"/>
    <lineage>
        <taxon>Bacteria</taxon>
        <taxon>Bacillati</taxon>
        <taxon>Actinomycetota</taxon>
        <taxon>Actinomycetes</taxon>
        <taxon>Micrococcales</taxon>
        <taxon>Jonesiaceae</taxon>
        <taxon>Populibacterium</taxon>
    </lineage>
</organism>
<evidence type="ECO:0000313" key="2">
    <source>
        <dbReference type="Proteomes" id="UP001597391"/>
    </source>
</evidence>
<sequence>MTALITYIDAWVANDVERITNAVNSDCVIIECYGPRYVGRERVKQWAETWLDAGGIVHQ</sequence>
<gene>
    <name evidence="1" type="ORF">ACFSYH_02280</name>
</gene>
<protein>
    <recommendedName>
        <fullName evidence="3">Nuclear transport factor 2 family protein</fullName>
    </recommendedName>
</protein>
<evidence type="ECO:0000313" key="1">
    <source>
        <dbReference type="EMBL" id="MFD2839399.1"/>
    </source>
</evidence>
<reference evidence="2" key="1">
    <citation type="journal article" date="2019" name="Int. J. Syst. Evol. Microbiol.">
        <title>The Global Catalogue of Microorganisms (GCM) 10K type strain sequencing project: providing services to taxonomists for standard genome sequencing and annotation.</title>
        <authorList>
            <consortium name="The Broad Institute Genomics Platform"/>
            <consortium name="The Broad Institute Genome Sequencing Center for Infectious Disease"/>
            <person name="Wu L."/>
            <person name="Ma J."/>
        </authorList>
    </citation>
    <scope>NUCLEOTIDE SEQUENCE [LARGE SCALE GENOMIC DNA]</scope>
    <source>
        <strain evidence="2">KCTC 33576</strain>
    </source>
</reference>
<keyword evidence="2" id="KW-1185">Reference proteome</keyword>
<dbReference type="Gene3D" id="3.10.450.50">
    <property type="match status" value="1"/>
</dbReference>
<accession>A0ABW5XDC4</accession>
<comment type="caution">
    <text evidence="1">The sequence shown here is derived from an EMBL/GenBank/DDBJ whole genome shotgun (WGS) entry which is preliminary data.</text>
</comment>
<dbReference type="Proteomes" id="UP001597391">
    <property type="component" value="Unassembled WGS sequence"/>
</dbReference>
<dbReference type="RefSeq" id="WP_377464867.1">
    <property type="nucleotide sequence ID" value="NZ_JBHUOP010000001.1"/>
</dbReference>
<dbReference type="EMBL" id="JBHUOP010000001">
    <property type="protein sequence ID" value="MFD2839399.1"/>
    <property type="molecule type" value="Genomic_DNA"/>
</dbReference>
<evidence type="ECO:0008006" key="3">
    <source>
        <dbReference type="Google" id="ProtNLM"/>
    </source>
</evidence>
<dbReference type="SUPFAM" id="SSF54427">
    <property type="entry name" value="NTF2-like"/>
    <property type="match status" value="1"/>
</dbReference>
<name>A0ABW5XDC4_9MICO</name>